<accession>A0A6G1QRR6</accession>
<feature type="region of interest" description="Disordered" evidence="1">
    <location>
        <begin position="1"/>
        <end position="20"/>
    </location>
</feature>
<dbReference type="AlphaFoldDB" id="A0A6G1QRR6"/>
<dbReference type="EMBL" id="CM015732">
    <property type="protein sequence ID" value="KAF3705019.1"/>
    <property type="molecule type" value="Genomic_DNA"/>
</dbReference>
<evidence type="ECO:0000313" key="2">
    <source>
        <dbReference type="EMBL" id="KAF3705019.1"/>
    </source>
</evidence>
<proteinExistence type="predicted"/>
<organism evidence="2 3">
    <name type="scientific">Channa argus</name>
    <name type="common">Northern snakehead</name>
    <name type="synonym">Ophicephalus argus</name>
    <dbReference type="NCBI Taxonomy" id="215402"/>
    <lineage>
        <taxon>Eukaryota</taxon>
        <taxon>Metazoa</taxon>
        <taxon>Chordata</taxon>
        <taxon>Craniata</taxon>
        <taxon>Vertebrata</taxon>
        <taxon>Euteleostomi</taxon>
        <taxon>Actinopterygii</taxon>
        <taxon>Neopterygii</taxon>
        <taxon>Teleostei</taxon>
        <taxon>Neoteleostei</taxon>
        <taxon>Acanthomorphata</taxon>
        <taxon>Anabantaria</taxon>
        <taxon>Anabantiformes</taxon>
        <taxon>Channoidei</taxon>
        <taxon>Channidae</taxon>
        <taxon>Channa</taxon>
    </lineage>
</organism>
<evidence type="ECO:0000313" key="3">
    <source>
        <dbReference type="Proteomes" id="UP000503349"/>
    </source>
</evidence>
<reference evidence="2 3" key="1">
    <citation type="submission" date="2019-02" db="EMBL/GenBank/DDBJ databases">
        <title>Opniocepnalus argus genome.</title>
        <authorList>
            <person name="Zhou C."/>
            <person name="Xiao S."/>
        </authorList>
    </citation>
    <scope>NUCLEOTIDE SEQUENCE [LARGE SCALE GENOMIC DNA]</scope>
    <source>
        <strain evidence="2">OARG1902GOOAL</strain>
        <tissue evidence="2">Muscle</tissue>
    </source>
</reference>
<reference evidence="3" key="2">
    <citation type="submission" date="2019-02" db="EMBL/GenBank/DDBJ databases">
        <title>Opniocepnalus argus Var Kimnra genome.</title>
        <authorList>
            <person name="Zhou C."/>
            <person name="Xiao S."/>
        </authorList>
    </citation>
    <scope>NUCLEOTIDE SEQUENCE [LARGE SCALE GENOMIC DNA]</scope>
</reference>
<gene>
    <name evidence="2" type="ORF">EXN66_Car020710</name>
</gene>
<dbReference type="Proteomes" id="UP000503349">
    <property type="component" value="Chromosome 21"/>
</dbReference>
<sequence length="65" mass="7519">MHMPHETLQASQSLCTRTNQNQRGGYLWSKKLRNTDGNDRIHGRALYWQCQTGMTPKTPAVREMS</sequence>
<protein>
    <submittedName>
        <fullName evidence="2">Uncharacterized protein</fullName>
    </submittedName>
</protein>
<name>A0A6G1QRR6_CHAAH</name>
<feature type="compositionally biased region" description="Polar residues" evidence="1">
    <location>
        <begin position="8"/>
        <end position="20"/>
    </location>
</feature>
<evidence type="ECO:0000256" key="1">
    <source>
        <dbReference type="SAM" id="MobiDB-lite"/>
    </source>
</evidence>
<keyword evidence="3" id="KW-1185">Reference proteome</keyword>